<dbReference type="GO" id="GO:0005524">
    <property type="term" value="F:ATP binding"/>
    <property type="evidence" value="ECO:0007669"/>
    <property type="project" value="UniProtKB-KW"/>
</dbReference>
<sequence length="857" mass="92101">MPYPFIATFEEPDRERVGGKGAALGELTRAGLPVPGGFCLTTDAFAAFVGDGMDGLHDELDGLDHADLTALADVGARVRGHLMGLPMPPDVETQLLAAWDEAGAGRAYAVRSSATAEDLAGASFAGQQDTFLNVVGRDQLLDAVHRCWASLYTDRAIAYRARGGFGHRGVRLAVVVQHMVEPEVSGVMFTADPVSGDRRDIVVNASWGLGESIVSGLVDADLYRVRHGVVTGRVLGGKKLSIEPLPGGGTRTVESTDRGQALPDAEIRALAELGGRVQRHFGTPQDVEWTWARGRFHIVQSRPITSLFPVPEGRGPRVYFSFGHQQMMTDAIKPLGRSVLRTFFPFGGSAIGQESPYLVPAGGRLYIDVTRVLATRLGRPLLLRALAGMDEQAAAALARVAQRPEYRRAGLRAELEVAGFAAWTFARIARSLLRPGAARVEAEAFIAHTLRVAGAEIGASTGAERVRRIQRTMRHVPIRMYAEVLLKPVAGMLAGAVAAALSRRWLGDDAELPALTKSLPGNVTTEMGLAVGDLADLARDRPAVLAFLRDPPRPLVWPEGEFTRAFENFLRGYGMRAPGEIDLTRTRWREEPEQLFAGILANVETTGPGEHRRRFRDGEREVAQAARRLRGRLLATRGGWAKAVVMARVVRVYRELLALREHDKYFTVRLFDVFGTAVREEAAELVANGVLETLDDVDYLTLGELLDLLAGGRPAVPVKERRAAHAADELLRPPRVLTGDGEAVAVARAAEREGALAGQGVSAGSAEGRARVVLRPQDARLEPGDILVAPYTDPGWTPLFAAVTGLVLEVGGMMTHGAVVARELGLPAVVGVDGATTAIPDGARIRVDGTLGTVHLL</sequence>
<dbReference type="InterPro" id="IPR008279">
    <property type="entry name" value="PEP-util_enz_mobile_dom"/>
</dbReference>
<keyword evidence="6" id="KW-1185">Reference proteome</keyword>
<dbReference type="AlphaFoldDB" id="A0A7W8A1F1"/>
<keyword evidence="5" id="KW-0670">Pyruvate</keyword>
<evidence type="ECO:0000259" key="3">
    <source>
        <dbReference type="Pfam" id="PF00391"/>
    </source>
</evidence>
<comment type="caution">
    <text evidence="5">The sequence shown here is derived from an EMBL/GenBank/DDBJ whole genome shotgun (WGS) entry which is preliminary data.</text>
</comment>
<evidence type="ECO:0000313" key="5">
    <source>
        <dbReference type="EMBL" id="MBB5077760.1"/>
    </source>
</evidence>
<gene>
    <name evidence="5" type="ORF">HNR40_003235</name>
</gene>
<evidence type="ECO:0000256" key="1">
    <source>
        <dbReference type="ARBA" id="ARBA00022741"/>
    </source>
</evidence>
<keyword evidence="5" id="KW-0808">Transferase</keyword>
<organism evidence="5 6">
    <name type="scientific">Nonomuraea endophytica</name>
    <dbReference type="NCBI Taxonomy" id="714136"/>
    <lineage>
        <taxon>Bacteria</taxon>
        <taxon>Bacillati</taxon>
        <taxon>Actinomycetota</taxon>
        <taxon>Actinomycetes</taxon>
        <taxon>Streptosporangiales</taxon>
        <taxon>Streptosporangiaceae</taxon>
        <taxon>Nonomuraea</taxon>
    </lineage>
</organism>
<dbReference type="Gene3D" id="3.50.30.10">
    <property type="entry name" value="Phosphohistidine domain"/>
    <property type="match status" value="1"/>
</dbReference>
<keyword evidence="5" id="KW-0418">Kinase</keyword>
<dbReference type="Gene3D" id="3.30.470.20">
    <property type="entry name" value="ATP-grasp fold, B domain"/>
    <property type="match status" value="1"/>
</dbReference>
<feature type="domain" description="Pyruvate phosphate dikinase AMP/ATP-binding" evidence="4">
    <location>
        <begin position="15"/>
        <end position="306"/>
    </location>
</feature>
<evidence type="ECO:0000256" key="2">
    <source>
        <dbReference type="ARBA" id="ARBA00022840"/>
    </source>
</evidence>
<dbReference type="FunFam" id="3.30.1490.20:FF:000010">
    <property type="entry name" value="Phosphoenolpyruvate synthase"/>
    <property type="match status" value="1"/>
</dbReference>
<dbReference type="NCBIfam" id="NF004878">
    <property type="entry name" value="PRK06241.1-3"/>
    <property type="match status" value="1"/>
</dbReference>
<proteinExistence type="predicted"/>
<dbReference type="Pfam" id="PF00391">
    <property type="entry name" value="PEP-utilizers"/>
    <property type="match status" value="1"/>
</dbReference>
<feature type="domain" description="PEP-utilising enzyme mobile" evidence="3">
    <location>
        <begin position="782"/>
        <end position="852"/>
    </location>
</feature>
<dbReference type="Proteomes" id="UP000568380">
    <property type="component" value="Unassembled WGS sequence"/>
</dbReference>
<dbReference type="GO" id="GO:0008986">
    <property type="term" value="F:pyruvate, water dikinase activity"/>
    <property type="evidence" value="ECO:0007669"/>
    <property type="project" value="UniProtKB-EC"/>
</dbReference>
<dbReference type="InterPro" id="IPR036637">
    <property type="entry name" value="Phosphohistidine_dom_sf"/>
</dbReference>
<dbReference type="Gene3D" id="3.30.1490.20">
    <property type="entry name" value="ATP-grasp fold, A domain"/>
    <property type="match status" value="1"/>
</dbReference>
<dbReference type="Pfam" id="PF01326">
    <property type="entry name" value="PPDK_N"/>
    <property type="match status" value="1"/>
</dbReference>
<dbReference type="EMBL" id="JACHIN010000004">
    <property type="protein sequence ID" value="MBB5077760.1"/>
    <property type="molecule type" value="Genomic_DNA"/>
</dbReference>
<keyword evidence="2" id="KW-0067">ATP-binding</keyword>
<evidence type="ECO:0000259" key="4">
    <source>
        <dbReference type="Pfam" id="PF01326"/>
    </source>
</evidence>
<reference evidence="5 6" key="1">
    <citation type="submission" date="2020-08" db="EMBL/GenBank/DDBJ databases">
        <title>Genomic Encyclopedia of Type Strains, Phase IV (KMG-IV): sequencing the most valuable type-strain genomes for metagenomic binning, comparative biology and taxonomic classification.</title>
        <authorList>
            <person name="Goeker M."/>
        </authorList>
    </citation>
    <scope>NUCLEOTIDE SEQUENCE [LARGE SCALE GENOMIC DNA]</scope>
    <source>
        <strain evidence="5 6">DSM 45385</strain>
    </source>
</reference>
<dbReference type="PANTHER" id="PTHR43615:SF1">
    <property type="entry name" value="PPDK_N DOMAIN-CONTAINING PROTEIN"/>
    <property type="match status" value="1"/>
</dbReference>
<dbReference type="InterPro" id="IPR051549">
    <property type="entry name" value="PEP_Utilizing_Enz"/>
</dbReference>
<dbReference type="PANTHER" id="PTHR43615">
    <property type="entry name" value="PHOSPHOENOLPYRUVATE SYNTHASE-RELATED"/>
    <property type="match status" value="1"/>
</dbReference>
<evidence type="ECO:0000313" key="6">
    <source>
        <dbReference type="Proteomes" id="UP000568380"/>
    </source>
</evidence>
<dbReference type="SUPFAM" id="SSF52009">
    <property type="entry name" value="Phosphohistidine domain"/>
    <property type="match status" value="1"/>
</dbReference>
<protein>
    <submittedName>
        <fullName evidence="5">Pyruvate,water dikinase</fullName>
        <ecNumber evidence="5">2.7.9.2</ecNumber>
    </submittedName>
</protein>
<dbReference type="RefSeq" id="WP_184961930.1">
    <property type="nucleotide sequence ID" value="NZ_JACHIN010000004.1"/>
</dbReference>
<name>A0A7W8A1F1_9ACTN</name>
<accession>A0A7W8A1F1</accession>
<dbReference type="EC" id="2.7.9.2" evidence="5"/>
<dbReference type="InterPro" id="IPR002192">
    <property type="entry name" value="PPDK_AMP/ATP-bd"/>
</dbReference>
<dbReference type="SUPFAM" id="SSF56059">
    <property type="entry name" value="Glutathione synthetase ATP-binding domain-like"/>
    <property type="match status" value="1"/>
</dbReference>
<dbReference type="InterPro" id="IPR013815">
    <property type="entry name" value="ATP_grasp_subdomain_1"/>
</dbReference>
<keyword evidence="1" id="KW-0547">Nucleotide-binding</keyword>